<dbReference type="PANTHER" id="PTHR22946:SF9">
    <property type="entry name" value="POLYKETIDE TRANSFERASE AF380"/>
    <property type="match status" value="1"/>
</dbReference>
<keyword evidence="5" id="KW-1185">Reference proteome</keyword>
<keyword evidence="2" id="KW-0732">Signal</keyword>
<dbReference type="STRING" id="44575.SAMN05216419_104113"/>
<evidence type="ECO:0000313" key="4">
    <source>
        <dbReference type="EMBL" id="SIO08666.1"/>
    </source>
</evidence>
<feature type="domain" description="Dienelactone hydrolase" evidence="3">
    <location>
        <begin position="84"/>
        <end position="275"/>
    </location>
</feature>
<protein>
    <submittedName>
        <fullName evidence="4">Dienelactone hydrolase</fullName>
    </submittedName>
</protein>
<accession>A0A1N6GMC1</accession>
<dbReference type="GO" id="GO:0004252">
    <property type="term" value="F:serine-type endopeptidase activity"/>
    <property type="evidence" value="ECO:0007669"/>
    <property type="project" value="InterPro"/>
</dbReference>
<dbReference type="PROSITE" id="PS00708">
    <property type="entry name" value="PRO_ENDOPEP_SER"/>
    <property type="match status" value="1"/>
</dbReference>
<dbReference type="Pfam" id="PF01738">
    <property type="entry name" value="DLH"/>
    <property type="match status" value="1"/>
</dbReference>
<feature type="chain" id="PRO_5009936223" evidence="2">
    <location>
        <begin position="26"/>
        <end position="327"/>
    </location>
</feature>
<evidence type="ECO:0000313" key="5">
    <source>
        <dbReference type="Proteomes" id="UP000185062"/>
    </source>
</evidence>
<feature type="signal peptide" evidence="2">
    <location>
        <begin position="1"/>
        <end position="25"/>
    </location>
</feature>
<dbReference type="eggNOG" id="COG0412">
    <property type="taxonomic scope" value="Bacteria"/>
</dbReference>
<dbReference type="GO" id="GO:0006508">
    <property type="term" value="P:proteolysis"/>
    <property type="evidence" value="ECO:0007669"/>
    <property type="project" value="InterPro"/>
</dbReference>
<dbReference type="SUPFAM" id="SSF53474">
    <property type="entry name" value="alpha/beta-Hydrolases"/>
    <property type="match status" value="1"/>
</dbReference>
<dbReference type="RefSeq" id="WP_051537666.1">
    <property type="nucleotide sequence ID" value="NZ_FSRO01000001.1"/>
</dbReference>
<dbReference type="EMBL" id="FSRO01000001">
    <property type="protein sequence ID" value="SIO08666.1"/>
    <property type="molecule type" value="Genomic_DNA"/>
</dbReference>
<dbReference type="InterPro" id="IPR029058">
    <property type="entry name" value="AB_hydrolase_fold"/>
</dbReference>
<dbReference type="PANTHER" id="PTHR22946">
    <property type="entry name" value="DIENELACTONE HYDROLASE DOMAIN-CONTAINING PROTEIN-RELATED"/>
    <property type="match status" value="1"/>
</dbReference>
<keyword evidence="1 4" id="KW-0378">Hydrolase</keyword>
<evidence type="ECO:0000256" key="1">
    <source>
        <dbReference type="ARBA" id="ARBA00022801"/>
    </source>
</evidence>
<proteinExistence type="predicted"/>
<sequence>MITKMPLKFVFVCALLWFVSPVLQAKSNKECNDRHTPDITFVEFQSLNLEQSPPGTLTIKGKLKLPPGKSGKLNCAKLKKSEKKMPAVLILHGSSGIDARGDFYARELNAQGIATLEIDMWEARGLVGEQDRPQLPIFTYPDAFAALAFLSTQGNIDPARVGILGFSWGGVVTMASAEELYADRFGGDLRFAAHVAHYPLCYGYNNPAIPPLNPSDERGTQWLNLTGAPVLIQIGTEDDYDNGAEHCRSLIDGLIDPNDQDVVEVVAYEGAFHAWDRLQIPITVLDPFADEGSIFMTGMVPSVNIIPDVDQAYEARKKVVRFFRRNL</sequence>
<gene>
    <name evidence="4" type="ORF">SAMN02743940_0774</name>
</gene>
<dbReference type="GO" id="GO:0052689">
    <property type="term" value="F:carboxylic ester hydrolase activity"/>
    <property type="evidence" value="ECO:0007669"/>
    <property type="project" value="UniProtKB-ARBA"/>
</dbReference>
<evidence type="ECO:0000259" key="3">
    <source>
        <dbReference type="Pfam" id="PF01738"/>
    </source>
</evidence>
<dbReference type="InterPro" id="IPR002471">
    <property type="entry name" value="Pept_S9_AS"/>
</dbReference>
<dbReference type="Gene3D" id="3.40.50.1820">
    <property type="entry name" value="alpha/beta hydrolase"/>
    <property type="match status" value="1"/>
</dbReference>
<dbReference type="AlphaFoldDB" id="A0A1N6GMC1"/>
<dbReference type="InterPro" id="IPR050261">
    <property type="entry name" value="FrsA_esterase"/>
</dbReference>
<name>A0A1N6GMC1_9PROT</name>
<dbReference type="InterPro" id="IPR002925">
    <property type="entry name" value="Dienelactn_hydro"/>
</dbReference>
<dbReference type="Proteomes" id="UP000185062">
    <property type="component" value="Unassembled WGS sequence"/>
</dbReference>
<organism evidence="4 5">
    <name type="scientific">Nitrosomonas cryotolerans ATCC 49181</name>
    <dbReference type="NCBI Taxonomy" id="1131553"/>
    <lineage>
        <taxon>Bacteria</taxon>
        <taxon>Pseudomonadati</taxon>
        <taxon>Pseudomonadota</taxon>
        <taxon>Betaproteobacteria</taxon>
        <taxon>Nitrosomonadales</taxon>
        <taxon>Nitrosomonadaceae</taxon>
        <taxon>Nitrosomonas</taxon>
    </lineage>
</organism>
<evidence type="ECO:0000256" key="2">
    <source>
        <dbReference type="SAM" id="SignalP"/>
    </source>
</evidence>
<reference evidence="4 5" key="1">
    <citation type="submission" date="2016-12" db="EMBL/GenBank/DDBJ databases">
        <authorList>
            <person name="Song W.-J."/>
            <person name="Kurnit D.M."/>
        </authorList>
    </citation>
    <scope>NUCLEOTIDE SEQUENCE [LARGE SCALE GENOMIC DNA]</scope>
    <source>
        <strain evidence="4 5">ATCC 49181</strain>
    </source>
</reference>